<evidence type="ECO:0000313" key="3">
    <source>
        <dbReference type="Proteomes" id="UP000801428"/>
    </source>
</evidence>
<dbReference type="Proteomes" id="UP000801428">
    <property type="component" value="Unassembled WGS sequence"/>
</dbReference>
<evidence type="ECO:0000313" key="2">
    <source>
        <dbReference type="EMBL" id="KAF3011077.1"/>
    </source>
</evidence>
<proteinExistence type="predicted"/>
<accession>A0A9P4TP71</accession>
<evidence type="ECO:0000256" key="1">
    <source>
        <dbReference type="SAM" id="MobiDB-lite"/>
    </source>
</evidence>
<sequence>MSDQPNRVKPRNGSRSDPKAWAPNEENARNMMLSSYHCKPPQLLVISMLMNSRLQGPSIEIAVGTGIEPTCWFIPVALATKHSGYLRVAVSKHMQEGALTLAKIVLADRDTLAFRIFVQWMYFNTLPTPWDLSRLSTGKDISTSFLLWTLGDFLEANAFKNEIMDKLYWSYSLDNDYNAIDFVELTSVEVEYAWQNTAAGFKLRIFIVDILSHHITFGDYIRIHESGDWYKLLVKYPELQLQLIAKVADSPNKWTSNVTHIPGIETYLEAVSDESQRNINEALKL</sequence>
<protein>
    <submittedName>
        <fullName evidence="2">Uncharacterized protein</fullName>
    </submittedName>
</protein>
<comment type="caution">
    <text evidence="2">The sequence shown here is derived from an EMBL/GenBank/DDBJ whole genome shotgun (WGS) entry which is preliminary data.</text>
</comment>
<name>A0A9P4TP71_CURKU</name>
<dbReference type="InterPro" id="IPR011333">
    <property type="entry name" value="SKP1/BTB/POZ_sf"/>
</dbReference>
<gene>
    <name evidence="2" type="ORF">E8E13_011210</name>
</gene>
<dbReference type="Gene3D" id="3.30.710.10">
    <property type="entry name" value="Potassium Channel Kv1.1, Chain A"/>
    <property type="match status" value="1"/>
</dbReference>
<dbReference type="OrthoDB" id="1022638at2759"/>
<feature type="region of interest" description="Disordered" evidence="1">
    <location>
        <begin position="1"/>
        <end position="22"/>
    </location>
</feature>
<dbReference type="EMBL" id="SWKU01000001">
    <property type="protein sequence ID" value="KAF3011077.1"/>
    <property type="molecule type" value="Genomic_DNA"/>
</dbReference>
<dbReference type="AlphaFoldDB" id="A0A9P4TP71"/>
<reference evidence="2" key="1">
    <citation type="submission" date="2019-04" db="EMBL/GenBank/DDBJ databases">
        <title>Sequencing of skin fungus with MAO and IRED activity.</title>
        <authorList>
            <person name="Marsaioli A.J."/>
            <person name="Bonatto J.M.C."/>
            <person name="Reis Junior O."/>
        </authorList>
    </citation>
    <scope>NUCLEOTIDE SEQUENCE</scope>
    <source>
        <strain evidence="2">30M1</strain>
    </source>
</reference>
<organism evidence="2 3">
    <name type="scientific">Curvularia kusanoi</name>
    <name type="common">Cochliobolus kusanoi</name>
    <dbReference type="NCBI Taxonomy" id="90978"/>
    <lineage>
        <taxon>Eukaryota</taxon>
        <taxon>Fungi</taxon>
        <taxon>Dikarya</taxon>
        <taxon>Ascomycota</taxon>
        <taxon>Pezizomycotina</taxon>
        <taxon>Dothideomycetes</taxon>
        <taxon>Pleosporomycetidae</taxon>
        <taxon>Pleosporales</taxon>
        <taxon>Pleosporineae</taxon>
        <taxon>Pleosporaceae</taxon>
        <taxon>Curvularia</taxon>
    </lineage>
</organism>
<keyword evidence="3" id="KW-1185">Reference proteome</keyword>